<dbReference type="Gene3D" id="3.40.190.10">
    <property type="entry name" value="Periplasmic binding protein-like II"/>
    <property type="match status" value="2"/>
</dbReference>
<dbReference type="Proteomes" id="UP000298021">
    <property type="component" value="Unassembled WGS sequence"/>
</dbReference>
<dbReference type="EMBL" id="RKLY01000029">
    <property type="protein sequence ID" value="TGD21959.1"/>
    <property type="molecule type" value="Genomic_DNA"/>
</dbReference>
<keyword evidence="4" id="KW-0804">Transcription</keyword>
<evidence type="ECO:0000259" key="5">
    <source>
        <dbReference type="PROSITE" id="PS50931"/>
    </source>
</evidence>
<dbReference type="AlphaFoldDB" id="A0A4Z0JHZ7"/>
<dbReference type="FunFam" id="1.10.10.10:FF:000001">
    <property type="entry name" value="LysR family transcriptional regulator"/>
    <property type="match status" value="1"/>
</dbReference>
<dbReference type="InterPro" id="IPR000847">
    <property type="entry name" value="LysR_HTH_N"/>
</dbReference>
<dbReference type="GO" id="GO:0003677">
    <property type="term" value="F:DNA binding"/>
    <property type="evidence" value="ECO:0007669"/>
    <property type="project" value="UniProtKB-KW"/>
</dbReference>
<dbReference type="CDD" id="cd05466">
    <property type="entry name" value="PBP2_LTTR_substrate"/>
    <property type="match status" value="1"/>
</dbReference>
<dbReference type="GO" id="GO:0003700">
    <property type="term" value="F:DNA-binding transcription factor activity"/>
    <property type="evidence" value="ECO:0007669"/>
    <property type="project" value="InterPro"/>
</dbReference>
<proteinExistence type="inferred from homology"/>
<evidence type="ECO:0000313" key="6">
    <source>
        <dbReference type="EMBL" id="TGD21959.1"/>
    </source>
</evidence>
<dbReference type="PANTHER" id="PTHR30419:SF8">
    <property type="entry name" value="NITROGEN ASSIMILATION TRANSCRIPTIONAL ACTIVATOR-RELATED"/>
    <property type="match status" value="1"/>
</dbReference>
<evidence type="ECO:0000256" key="3">
    <source>
        <dbReference type="ARBA" id="ARBA00023125"/>
    </source>
</evidence>
<dbReference type="Pfam" id="PF00126">
    <property type="entry name" value="HTH_1"/>
    <property type="match status" value="1"/>
</dbReference>
<dbReference type="OrthoDB" id="9785745at2"/>
<evidence type="ECO:0000256" key="2">
    <source>
        <dbReference type="ARBA" id="ARBA00023015"/>
    </source>
</evidence>
<evidence type="ECO:0000256" key="4">
    <source>
        <dbReference type="ARBA" id="ARBA00023163"/>
    </source>
</evidence>
<comment type="caution">
    <text evidence="6">The sequence shown here is derived from an EMBL/GenBank/DDBJ whole genome shotgun (WGS) entry which is preliminary data.</text>
</comment>
<dbReference type="InterPro" id="IPR036388">
    <property type="entry name" value="WH-like_DNA-bd_sf"/>
</dbReference>
<keyword evidence="7" id="KW-1185">Reference proteome</keyword>
<dbReference type="InterPro" id="IPR005119">
    <property type="entry name" value="LysR_subst-bd"/>
</dbReference>
<dbReference type="PROSITE" id="PS50931">
    <property type="entry name" value="HTH_LYSR"/>
    <property type="match status" value="1"/>
</dbReference>
<dbReference type="InterPro" id="IPR050950">
    <property type="entry name" value="HTH-type_LysR_regulators"/>
</dbReference>
<dbReference type="PANTHER" id="PTHR30419">
    <property type="entry name" value="HTH-TYPE TRANSCRIPTIONAL REGULATOR YBHD"/>
    <property type="match status" value="1"/>
</dbReference>
<dbReference type="SUPFAM" id="SSF53850">
    <property type="entry name" value="Periplasmic binding protein-like II"/>
    <property type="match status" value="1"/>
</dbReference>
<dbReference type="Gene3D" id="1.10.10.10">
    <property type="entry name" value="Winged helix-like DNA-binding domain superfamily/Winged helix DNA-binding domain"/>
    <property type="match status" value="1"/>
</dbReference>
<accession>A0A4Z0JHZ7</accession>
<keyword evidence="2" id="KW-0805">Transcription regulation</keyword>
<feature type="domain" description="HTH lysR-type" evidence="5">
    <location>
        <begin position="9"/>
        <end position="66"/>
    </location>
</feature>
<gene>
    <name evidence="6" type="ORF">EGT49_10045</name>
</gene>
<dbReference type="SUPFAM" id="SSF46785">
    <property type="entry name" value="Winged helix' DNA-binding domain"/>
    <property type="match status" value="1"/>
</dbReference>
<comment type="similarity">
    <text evidence="1">Belongs to the LysR transcriptional regulatory family.</text>
</comment>
<evidence type="ECO:0000313" key="7">
    <source>
        <dbReference type="Proteomes" id="UP000298021"/>
    </source>
</evidence>
<keyword evidence="3" id="KW-0238">DNA-binding</keyword>
<name>A0A4Z0JHZ7_9LACO</name>
<sequence length="310" mass="35394">MQCEGIEIMEINRLKTFLSVARNGSFKAAAEKLFLSPRAVSKQMDQIENELGVQLFERQKNSTQLNKAGNQFVVTAQDIVNTYNDSVTKLQTINEAPTPTLRIGFSSLNQTVILETVIAPFTKKYPDIKLEVKEESGIRLIHLLERDSLDFAVTPFYNLTREKIDYKNTKMIKLAEGELMVGVSINNPLSKQDSVSLDEINNMKVLYYSSSESYYLREVFLDKFNGFLNPEQINRVSSLEQRDMMVASNNGIGFYPSPFLNKERAQNPMIKFLKITDKVNKYYASAFLYNPNNKNSSLVNLVTDLKRMES</sequence>
<dbReference type="GO" id="GO:0005829">
    <property type="term" value="C:cytosol"/>
    <property type="evidence" value="ECO:0007669"/>
    <property type="project" value="TreeGrafter"/>
</dbReference>
<protein>
    <submittedName>
        <fullName evidence="6">LysR family transcriptional regulator</fullName>
    </submittedName>
</protein>
<dbReference type="InterPro" id="IPR036390">
    <property type="entry name" value="WH_DNA-bd_sf"/>
</dbReference>
<dbReference type="Pfam" id="PF03466">
    <property type="entry name" value="LysR_substrate"/>
    <property type="match status" value="1"/>
</dbReference>
<evidence type="ECO:0000256" key="1">
    <source>
        <dbReference type="ARBA" id="ARBA00009437"/>
    </source>
</evidence>
<organism evidence="6 7">
    <name type="scientific">Companilactobacillus suantsaicola</name>
    <dbReference type="NCBI Taxonomy" id="2487723"/>
    <lineage>
        <taxon>Bacteria</taxon>
        <taxon>Bacillati</taxon>
        <taxon>Bacillota</taxon>
        <taxon>Bacilli</taxon>
        <taxon>Lactobacillales</taxon>
        <taxon>Lactobacillaceae</taxon>
        <taxon>Companilactobacillus</taxon>
    </lineage>
</organism>
<dbReference type="PRINTS" id="PR00039">
    <property type="entry name" value="HTHLYSR"/>
</dbReference>
<reference evidence="6 7" key="1">
    <citation type="submission" date="2018-10" db="EMBL/GenBank/DDBJ databases">
        <title>Lactobacillus sp. R7 and Lactobacillus sp. R19 isolated from fermented mustard green product of Taiwan.</title>
        <authorList>
            <person name="Lin S.-T."/>
        </authorList>
    </citation>
    <scope>NUCLEOTIDE SEQUENCE [LARGE SCALE GENOMIC DNA]</scope>
    <source>
        <strain evidence="6 7">BCRC 81127</strain>
    </source>
</reference>